<evidence type="ECO:0000313" key="6">
    <source>
        <dbReference type="RefSeq" id="XP_022108119.1"/>
    </source>
</evidence>
<dbReference type="InterPro" id="IPR001212">
    <property type="entry name" value="Somatomedin_B_dom"/>
</dbReference>
<name>A0A8B7ZRU6_ACAPL</name>
<dbReference type="KEGG" id="aplc:110988675"/>
<dbReference type="PROSITE" id="PS50958">
    <property type="entry name" value="SMB_2"/>
    <property type="match status" value="1"/>
</dbReference>
<dbReference type="OrthoDB" id="10059227at2759"/>
<evidence type="ECO:0000313" key="4">
    <source>
        <dbReference type="Proteomes" id="UP000694845"/>
    </source>
</evidence>
<keyword evidence="1" id="KW-1015">Disulfide bond</keyword>
<evidence type="ECO:0000259" key="3">
    <source>
        <dbReference type="PROSITE" id="PS50958"/>
    </source>
</evidence>
<proteinExistence type="predicted"/>
<keyword evidence="2" id="KW-0732">Signal</keyword>
<keyword evidence="4" id="KW-1185">Reference proteome</keyword>
<dbReference type="Proteomes" id="UP000694845">
    <property type="component" value="Unplaced"/>
</dbReference>
<organism evidence="4 6">
    <name type="scientific">Acanthaster planci</name>
    <name type="common">Crown-of-thorns starfish</name>
    <dbReference type="NCBI Taxonomy" id="133434"/>
    <lineage>
        <taxon>Eukaryota</taxon>
        <taxon>Metazoa</taxon>
        <taxon>Echinodermata</taxon>
        <taxon>Eleutherozoa</taxon>
        <taxon>Asterozoa</taxon>
        <taxon>Asteroidea</taxon>
        <taxon>Valvatacea</taxon>
        <taxon>Valvatida</taxon>
        <taxon>Acanthasteridae</taxon>
        <taxon>Acanthaster</taxon>
    </lineage>
</organism>
<accession>A0A8B7ZRU6</accession>
<dbReference type="OMA" id="RSSYCCK"/>
<evidence type="ECO:0000256" key="1">
    <source>
        <dbReference type="ARBA" id="ARBA00023157"/>
    </source>
</evidence>
<dbReference type="AlphaFoldDB" id="A0A8B7ZRU6"/>
<feature type="signal peptide" evidence="2">
    <location>
        <begin position="1"/>
        <end position="18"/>
    </location>
</feature>
<dbReference type="PROSITE" id="PS00524">
    <property type="entry name" value="SMB_1"/>
    <property type="match status" value="1"/>
</dbReference>
<dbReference type="RefSeq" id="XP_022108119.1">
    <property type="nucleotide sequence ID" value="XM_022252427.1"/>
</dbReference>
<reference evidence="5 6" key="1">
    <citation type="submission" date="2025-04" db="UniProtKB">
        <authorList>
            <consortium name="RefSeq"/>
        </authorList>
    </citation>
    <scope>IDENTIFICATION</scope>
</reference>
<evidence type="ECO:0000256" key="2">
    <source>
        <dbReference type="SAM" id="SignalP"/>
    </source>
</evidence>
<feature type="domain" description="SMB" evidence="3">
    <location>
        <begin position="24"/>
        <end position="70"/>
    </location>
</feature>
<evidence type="ECO:0000313" key="5">
    <source>
        <dbReference type="RefSeq" id="XP_022108118.1"/>
    </source>
</evidence>
<protein>
    <submittedName>
        <fullName evidence="5 6">Uncharacterized protein LOC110988675</fullName>
    </submittedName>
</protein>
<dbReference type="RefSeq" id="XP_022108118.1">
    <property type="nucleotide sequence ID" value="XM_022252426.1"/>
</dbReference>
<dbReference type="GeneID" id="110988675"/>
<gene>
    <name evidence="5 6" type="primary">LOC110988675</name>
</gene>
<feature type="chain" id="PRO_5044665745" evidence="2">
    <location>
        <begin position="19"/>
        <end position="211"/>
    </location>
</feature>
<sequence>MHGILGVILAVVIVIAWAQHCSERPGGCCPGRNDECAPPGAFCFCDDYCREASDCCSDFPSGCNCSLDVKRLACEVQSNSHITLLTVNPSGVNDGADAKSNIQDTCNGGKARRSSYCCKAGCSPGGSICLSEKVLQYVLALANETHSIQVNSLAGACHSNTSHHYQGTAVDLQVFDESSHTAWMDKCGDMEAVENLGPGNPGHSSHTHCAF</sequence>